<name>A0ACB9V9F3_9CETA</name>
<sequence>MSDQEVTYSTLRFLQSPSESQNRLRPDGTQRPDKTEQKESSVPWHGIAVTLGILCLLLLMTITVLGIKIFQYIQEKHQQEESLRNLSQKYDVMQNDNYLKKQLLTKKTSECDRLNETFQQMKGSDLVFTEKKGCYHENESSESLPNTDMMEKRVYTEVKSLGKRKRMQSRTADTKYEGVMMRTDFVPLYFPENNGKKMEYMTVTLAAPDQRTGERPEISQKEAFRASSSGCIVAVILGIICVILLGISAFFATKYFQNSFNYQNMLDNDPQKYDQNMLDNDTQEYEKARTPVKNKCFSKDWLNSEKSREEYKNKWFCCEEKCYYFSNIDKTFEESRKFCTNQGSHLLKIEDEDEQSIE</sequence>
<evidence type="ECO:0000313" key="1">
    <source>
        <dbReference type="EMBL" id="KAI4586327.1"/>
    </source>
</evidence>
<dbReference type="EMBL" id="CM043028">
    <property type="protein sequence ID" value="KAI4586327.1"/>
    <property type="molecule type" value="Genomic_DNA"/>
</dbReference>
<gene>
    <name evidence="1" type="ORF">MJG53_004114</name>
</gene>
<evidence type="ECO:0000313" key="2">
    <source>
        <dbReference type="Proteomes" id="UP001057279"/>
    </source>
</evidence>
<comment type="caution">
    <text evidence="1">The sequence shown here is derived from an EMBL/GenBank/DDBJ whole genome shotgun (WGS) entry which is preliminary data.</text>
</comment>
<reference evidence="1" key="1">
    <citation type="submission" date="2022-03" db="EMBL/GenBank/DDBJ databases">
        <title>Genomic analyses of argali, domestic sheep and their hybrids provide insights into chromosomal evolution, heterosis and genetic basis of agronomic traits.</title>
        <authorList>
            <person name="Li M."/>
        </authorList>
    </citation>
    <scope>NUCLEOTIDE SEQUENCE</scope>
    <source>
        <strain evidence="1">F1 hybrid</strain>
    </source>
</reference>
<dbReference type="Proteomes" id="UP001057279">
    <property type="component" value="Linkage Group LG03"/>
</dbReference>
<keyword evidence="2" id="KW-1185">Reference proteome</keyword>
<proteinExistence type="predicted"/>
<organism evidence="1 2">
    <name type="scientific">Ovis ammon polii x Ovis aries</name>
    <dbReference type="NCBI Taxonomy" id="2918886"/>
    <lineage>
        <taxon>Eukaryota</taxon>
        <taxon>Metazoa</taxon>
        <taxon>Chordata</taxon>
        <taxon>Craniata</taxon>
        <taxon>Vertebrata</taxon>
        <taxon>Euteleostomi</taxon>
        <taxon>Mammalia</taxon>
        <taxon>Eutheria</taxon>
        <taxon>Laurasiatheria</taxon>
        <taxon>Artiodactyla</taxon>
        <taxon>Ruminantia</taxon>
        <taxon>Pecora</taxon>
        <taxon>Bovidae</taxon>
        <taxon>Caprinae</taxon>
        <taxon>Ovis</taxon>
    </lineage>
</organism>
<protein>
    <submittedName>
        <fullName evidence="1">Uncharacterized protein</fullName>
    </submittedName>
</protein>
<accession>A0ACB9V9F3</accession>